<feature type="transmembrane region" description="Helical" evidence="1">
    <location>
        <begin position="329"/>
        <end position="355"/>
    </location>
</feature>
<proteinExistence type="predicted"/>
<dbReference type="InterPro" id="IPR026891">
    <property type="entry name" value="Fn3-like"/>
</dbReference>
<dbReference type="Gene3D" id="2.60.40.10">
    <property type="entry name" value="Immunoglobulins"/>
    <property type="match status" value="1"/>
</dbReference>
<dbReference type="Proteomes" id="UP000186817">
    <property type="component" value="Unassembled WGS sequence"/>
</dbReference>
<keyword evidence="4" id="KW-1185">Reference proteome</keyword>
<dbReference type="SMART" id="SM01217">
    <property type="entry name" value="Fn3_like"/>
    <property type="match status" value="1"/>
</dbReference>
<feature type="domain" description="Fibronectin type III-like" evidence="2">
    <location>
        <begin position="5"/>
        <end position="65"/>
    </location>
</feature>
<dbReference type="EMBL" id="LSRX01001199">
    <property type="protein sequence ID" value="OLP82375.1"/>
    <property type="molecule type" value="Genomic_DNA"/>
</dbReference>
<keyword evidence="1" id="KW-0812">Transmembrane</keyword>
<protein>
    <submittedName>
        <fullName evidence="3">Periplasmic beta-glucosidase</fullName>
    </submittedName>
</protein>
<evidence type="ECO:0000313" key="3">
    <source>
        <dbReference type="EMBL" id="OLP82375.1"/>
    </source>
</evidence>
<dbReference type="InterPro" id="IPR013783">
    <property type="entry name" value="Ig-like_fold"/>
</dbReference>
<keyword evidence="1" id="KW-1133">Transmembrane helix</keyword>
<name>A0A1Q9CHH6_SYMMI</name>
<comment type="caution">
    <text evidence="3">The sequence shown here is derived from an EMBL/GenBank/DDBJ whole genome shotgun (WGS) entry which is preliminary data.</text>
</comment>
<accession>A0A1Q9CHH6</accession>
<gene>
    <name evidence="3" type="primary">bglX</name>
    <name evidence="3" type="ORF">AK812_SmicGene36979</name>
</gene>
<dbReference type="AlphaFoldDB" id="A0A1Q9CHH6"/>
<dbReference type="Pfam" id="PF14310">
    <property type="entry name" value="Fn3-like"/>
    <property type="match status" value="1"/>
</dbReference>
<evidence type="ECO:0000259" key="2">
    <source>
        <dbReference type="SMART" id="SM01217"/>
    </source>
</evidence>
<evidence type="ECO:0000313" key="4">
    <source>
        <dbReference type="Proteomes" id="UP000186817"/>
    </source>
</evidence>
<keyword evidence="1" id="KW-0472">Membrane</keyword>
<reference evidence="3 4" key="1">
    <citation type="submission" date="2016-02" db="EMBL/GenBank/DDBJ databases">
        <title>Genome analysis of coral dinoflagellate symbionts highlights evolutionary adaptations to a symbiotic lifestyle.</title>
        <authorList>
            <person name="Aranda M."/>
            <person name="Li Y."/>
            <person name="Liew Y.J."/>
            <person name="Baumgarten S."/>
            <person name="Simakov O."/>
            <person name="Wilson M."/>
            <person name="Piel J."/>
            <person name="Ashoor H."/>
            <person name="Bougouffa S."/>
            <person name="Bajic V.B."/>
            <person name="Ryu T."/>
            <person name="Ravasi T."/>
            <person name="Bayer T."/>
            <person name="Micklem G."/>
            <person name="Kim H."/>
            <person name="Bhak J."/>
            <person name="Lajeunesse T.C."/>
            <person name="Voolstra C.R."/>
        </authorList>
    </citation>
    <scope>NUCLEOTIDE SEQUENCE [LARGE SCALE GENOMIC DNA]</scope>
    <source>
        <strain evidence="3 4">CCMP2467</strain>
    </source>
</reference>
<sequence>MHNFTDSSENLATPRWKGFRKLLLEPGKRETVSFSLARHQLSFFVEGAVPTAEPGAFDVFVAPSSAGGTGKRFELLPPLETHVRSLEQPPCVSLFLFRLHRLSHHTVSASIDAGGNAFHSAPGISEASIQAETKERKLTKEEIETKVLEYMRAPAPSWGLAKQVWDFAVASGYTDEPDMAFAPGLWPSDLETPEADPGCAGGVFGGSVKGLRRCQVKLAQVNFIVNFHMPKMEADYICRAGRGPQASALSMGERPGGEKLVQLLLDHHANPQIKDVNGRSSVDLARELRWPRPGLEDSGFYSIYVYGLQVAAEAGRAVQLNDMLTRSAIFIPLWIVYAIPQSLAIMGGVWTYTAFGCKITFSMNRRTHAAHLLCWTVGDKES</sequence>
<evidence type="ECO:0000256" key="1">
    <source>
        <dbReference type="SAM" id="Phobius"/>
    </source>
</evidence>
<organism evidence="3 4">
    <name type="scientific">Symbiodinium microadriaticum</name>
    <name type="common">Dinoflagellate</name>
    <name type="synonym">Zooxanthella microadriatica</name>
    <dbReference type="NCBI Taxonomy" id="2951"/>
    <lineage>
        <taxon>Eukaryota</taxon>
        <taxon>Sar</taxon>
        <taxon>Alveolata</taxon>
        <taxon>Dinophyceae</taxon>
        <taxon>Suessiales</taxon>
        <taxon>Symbiodiniaceae</taxon>
        <taxon>Symbiodinium</taxon>
    </lineage>
</organism>